<proteinExistence type="predicted"/>
<dbReference type="Pfam" id="PF13559">
    <property type="entry name" value="DUF4129"/>
    <property type="match status" value="1"/>
</dbReference>
<organism evidence="4 5">
    <name type="scientific">Haloferax marinum</name>
    <dbReference type="NCBI Taxonomy" id="2666143"/>
    <lineage>
        <taxon>Archaea</taxon>
        <taxon>Methanobacteriati</taxon>
        <taxon>Methanobacteriota</taxon>
        <taxon>Stenosarchaea group</taxon>
        <taxon>Halobacteria</taxon>
        <taxon>Halobacteriales</taxon>
        <taxon>Haloferacaceae</taxon>
        <taxon>Haloferax</taxon>
    </lineage>
</organism>
<protein>
    <submittedName>
        <fullName evidence="4">DUF4129 domain-containing protein</fullName>
    </submittedName>
</protein>
<name>A0A6A8GB95_9EURY</name>
<dbReference type="InterPro" id="IPR025403">
    <property type="entry name" value="TgpA-like_C"/>
</dbReference>
<feature type="domain" description="Protein-glutamine gamma-glutamyltransferase-like C-terminal" evidence="3">
    <location>
        <begin position="550"/>
        <end position="606"/>
    </location>
</feature>
<dbReference type="Proteomes" id="UP000443423">
    <property type="component" value="Unassembled WGS sequence"/>
</dbReference>
<keyword evidence="5" id="KW-1185">Reference proteome</keyword>
<evidence type="ECO:0000313" key="4">
    <source>
        <dbReference type="EMBL" id="MRW97316.1"/>
    </source>
</evidence>
<reference evidence="4 5" key="1">
    <citation type="submission" date="2019-11" db="EMBL/GenBank/DDBJ databases">
        <title>Whole genome sequence of Haloferax sp. MBLA0078.</title>
        <authorList>
            <person name="Seo M.-J."/>
            <person name="Cho E.-S."/>
        </authorList>
    </citation>
    <scope>NUCLEOTIDE SEQUENCE [LARGE SCALE GENOMIC DNA]</scope>
    <source>
        <strain evidence="4 5">MBLA0078</strain>
    </source>
</reference>
<evidence type="ECO:0000259" key="3">
    <source>
        <dbReference type="Pfam" id="PF13559"/>
    </source>
</evidence>
<dbReference type="EMBL" id="WKJQ01000001">
    <property type="protein sequence ID" value="MRW97316.1"/>
    <property type="molecule type" value="Genomic_DNA"/>
</dbReference>
<keyword evidence="1" id="KW-0175">Coiled coil</keyword>
<feature type="region of interest" description="Disordered" evidence="2">
    <location>
        <begin position="37"/>
        <end position="56"/>
    </location>
</feature>
<evidence type="ECO:0000256" key="1">
    <source>
        <dbReference type="SAM" id="Coils"/>
    </source>
</evidence>
<gene>
    <name evidence="4" type="ORF">GJR99_12130</name>
</gene>
<dbReference type="AlphaFoldDB" id="A0A6A8GB95"/>
<evidence type="ECO:0000256" key="2">
    <source>
        <dbReference type="SAM" id="MobiDB-lite"/>
    </source>
</evidence>
<dbReference type="OrthoDB" id="206387at2157"/>
<feature type="region of interest" description="Disordered" evidence="2">
    <location>
        <begin position="481"/>
        <end position="510"/>
    </location>
</feature>
<evidence type="ECO:0000313" key="5">
    <source>
        <dbReference type="Proteomes" id="UP000443423"/>
    </source>
</evidence>
<sequence length="610" mass="64990">MNEYILECTGDLNATEAALCAQRNESYPEWVSQYATLSEQSGSEADAETAEAYEEVRDQQQTYTKQQQEFERLREAYETARENGNETRARELARELTELSTSINNTSRSLESNVQDIGDNTNSSVTSVVTQVNQTTSQQVATAAEIRERELTGTSMSVTLNRTQVGFTSPARVSGTLHDENGSAVANQTIRLRVGQQVLQSQTNSSGNFEVTYRPVRIPVDTQNLTVRYLPDTGSLYLGSADSAEISIQQVSASTSLETDPDSVTYGENISVTVTATVDGQAVSGLAADIQATELTSNVSVTNESGKASTRLALLPNASVGETTIRVSENETSAVAVESAETRIEVVPAETNLSLSVIDRNESAVVVSGHLETATAMPISNRTVVILVENETAQTAETDANGSFVAVLPSSVFPETGQVALTAKFKPISETLTKSQAQSSLDLGTPESGLPIQSILIILGVGAVASGLGVGWWRYRGGSSDEVNQPIVDDDGASDHEKPGLADDSADTSNTKVAAVESLASAESRLETNPDSVAVVAYNVVREALGSHHGYEPSVTHGEFARRVASDVDEETAASVTELVSIYEQVAFSPADIDEQQASRALNLARTIVE</sequence>
<comment type="caution">
    <text evidence="4">The sequence shown here is derived from an EMBL/GenBank/DDBJ whole genome shotgun (WGS) entry which is preliminary data.</text>
</comment>
<accession>A0A6A8GB95</accession>
<dbReference type="RefSeq" id="WP_151112501.1">
    <property type="nucleotide sequence ID" value="NZ_WKJQ01000001.1"/>
</dbReference>
<feature type="coiled-coil region" evidence="1">
    <location>
        <begin position="56"/>
        <end position="90"/>
    </location>
</feature>